<sequence>MSTFTSSLPDTLLARLNEAAKELQLPKNKLIERALDIYPDQLNRGQYAASYDQAGNDEEIMSIAEEGMTEYLIQMNNEDEAR</sequence>
<evidence type="ECO:0000313" key="1">
    <source>
        <dbReference type="EMBL" id="SMD34447.1"/>
    </source>
</evidence>
<name>A0A1W2GCR4_REIFA</name>
<proteinExistence type="predicted"/>
<keyword evidence="2" id="KW-1185">Reference proteome</keyword>
<dbReference type="AlphaFoldDB" id="A0A1W2GCR4"/>
<dbReference type="RefSeq" id="WP_084372689.1">
    <property type="nucleotide sequence ID" value="NZ_FWYF01000002.1"/>
</dbReference>
<dbReference type="EMBL" id="FWYF01000002">
    <property type="protein sequence ID" value="SMD34447.1"/>
    <property type="molecule type" value="Genomic_DNA"/>
</dbReference>
<accession>A0A1W2GCR4</accession>
<dbReference type="STRING" id="692418.SAMN04488029_2010"/>
<dbReference type="OrthoDB" id="826419at2"/>
<organism evidence="1 2">
    <name type="scientific">Reichenbachiella faecimaris</name>
    <dbReference type="NCBI Taxonomy" id="692418"/>
    <lineage>
        <taxon>Bacteria</taxon>
        <taxon>Pseudomonadati</taxon>
        <taxon>Bacteroidota</taxon>
        <taxon>Cytophagia</taxon>
        <taxon>Cytophagales</taxon>
        <taxon>Reichenbachiellaceae</taxon>
        <taxon>Reichenbachiella</taxon>
    </lineage>
</organism>
<evidence type="ECO:0000313" key="2">
    <source>
        <dbReference type="Proteomes" id="UP000192472"/>
    </source>
</evidence>
<evidence type="ECO:0008006" key="3">
    <source>
        <dbReference type="Google" id="ProtNLM"/>
    </source>
</evidence>
<gene>
    <name evidence="1" type="ORF">SAMN04488029_2010</name>
</gene>
<protein>
    <recommendedName>
        <fullName evidence="3">Ribbon-helix-helix domain-containing protein</fullName>
    </recommendedName>
</protein>
<reference evidence="1 2" key="1">
    <citation type="submission" date="2017-04" db="EMBL/GenBank/DDBJ databases">
        <authorList>
            <person name="Afonso C.L."/>
            <person name="Miller P.J."/>
            <person name="Scott M.A."/>
            <person name="Spackman E."/>
            <person name="Goraichik I."/>
            <person name="Dimitrov K.M."/>
            <person name="Suarez D.L."/>
            <person name="Swayne D.E."/>
        </authorList>
    </citation>
    <scope>NUCLEOTIDE SEQUENCE [LARGE SCALE GENOMIC DNA]</scope>
    <source>
        <strain evidence="1 2">DSM 26133</strain>
    </source>
</reference>
<dbReference type="Proteomes" id="UP000192472">
    <property type="component" value="Unassembled WGS sequence"/>
</dbReference>